<gene>
    <name evidence="3" type="ORF">NEMVEDRAFT_v1g232169</name>
</gene>
<dbReference type="OrthoDB" id="328123at2759"/>
<dbReference type="Gene3D" id="3.30.60.30">
    <property type="match status" value="1"/>
</dbReference>
<evidence type="ECO:0000313" key="4">
    <source>
        <dbReference type="Proteomes" id="UP000001593"/>
    </source>
</evidence>
<dbReference type="Pfam" id="PF07648">
    <property type="entry name" value="Kazal_2"/>
    <property type="match status" value="1"/>
</dbReference>
<evidence type="ECO:0000259" key="2">
    <source>
        <dbReference type="PROSITE" id="PS51465"/>
    </source>
</evidence>
<organism evidence="3 4">
    <name type="scientific">Nematostella vectensis</name>
    <name type="common">Starlet sea anemone</name>
    <dbReference type="NCBI Taxonomy" id="45351"/>
    <lineage>
        <taxon>Eukaryota</taxon>
        <taxon>Metazoa</taxon>
        <taxon>Cnidaria</taxon>
        <taxon>Anthozoa</taxon>
        <taxon>Hexacorallia</taxon>
        <taxon>Actiniaria</taxon>
        <taxon>Edwardsiidae</taxon>
        <taxon>Nematostella</taxon>
    </lineage>
</organism>
<evidence type="ECO:0000256" key="1">
    <source>
        <dbReference type="SAM" id="SignalP"/>
    </source>
</evidence>
<feature type="domain" description="Kazal-like" evidence="2">
    <location>
        <begin position="22"/>
        <end position="74"/>
    </location>
</feature>
<dbReference type="AlphaFoldDB" id="A7RRM4"/>
<dbReference type="CDD" id="cd00104">
    <property type="entry name" value="KAZAL_FS"/>
    <property type="match status" value="1"/>
</dbReference>
<dbReference type="GO" id="GO:0051537">
    <property type="term" value="F:2 iron, 2 sulfur cluster binding"/>
    <property type="evidence" value="ECO:0007669"/>
    <property type="project" value="InterPro"/>
</dbReference>
<dbReference type="EMBL" id="DS469532">
    <property type="protein sequence ID" value="EDO45853.1"/>
    <property type="molecule type" value="Genomic_DNA"/>
</dbReference>
<dbReference type="InterPro" id="IPR006058">
    <property type="entry name" value="2Fe2S_fd_BS"/>
</dbReference>
<protein>
    <recommendedName>
        <fullName evidence="2">Kazal-like domain-containing protein</fullName>
    </recommendedName>
</protein>
<dbReference type="InterPro" id="IPR002350">
    <property type="entry name" value="Kazal_dom"/>
</dbReference>
<dbReference type="KEGG" id="nve:5517853"/>
<dbReference type="Proteomes" id="UP000001593">
    <property type="component" value="Unassembled WGS sequence"/>
</dbReference>
<dbReference type="InterPro" id="IPR036058">
    <property type="entry name" value="Kazal_dom_sf"/>
</dbReference>
<reference evidence="3 4" key="1">
    <citation type="journal article" date="2007" name="Science">
        <title>Sea anemone genome reveals ancestral eumetazoan gene repertoire and genomic organization.</title>
        <authorList>
            <person name="Putnam N.H."/>
            <person name="Srivastava M."/>
            <person name="Hellsten U."/>
            <person name="Dirks B."/>
            <person name="Chapman J."/>
            <person name="Salamov A."/>
            <person name="Terry A."/>
            <person name="Shapiro H."/>
            <person name="Lindquist E."/>
            <person name="Kapitonov V.V."/>
            <person name="Jurka J."/>
            <person name="Genikhovich G."/>
            <person name="Grigoriev I.V."/>
            <person name="Lucas S.M."/>
            <person name="Steele R.E."/>
            <person name="Finnerty J.R."/>
            <person name="Technau U."/>
            <person name="Martindale M.Q."/>
            <person name="Rokhsar D.S."/>
        </authorList>
    </citation>
    <scope>NUCLEOTIDE SEQUENCE [LARGE SCALE GENOMIC DNA]</scope>
    <source>
        <strain evidence="4">CH2 X CH6</strain>
    </source>
</reference>
<dbReference type="InParanoid" id="A7RRM4"/>
<dbReference type="PROSITE" id="PS51465">
    <property type="entry name" value="KAZAL_2"/>
    <property type="match status" value="1"/>
</dbReference>
<feature type="signal peptide" evidence="1">
    <location>
        <begin position="1"/>
        <end position="22"/>
    </location>
</feature>
<sequence>MHRMWVFSLSIFALFCAVGVCANCSFSCDDGFHQTPVCGSDDVTYANACTLDERNCRATDMGYVTIRHLGECSSINDVNVADERKIEHCLRVGRKKYLKC</sequence>
<dbReference type="PhylomeDB" id="A7RRM4"/>
<dbReference type="HOGENOM" id="CLU_2309297_0_0_1"/>
<dbReference type="PROSITE" id="PS00197">
    <property type="entry name" value="2FE2S_FER_1"/>
    <property type="match status" value="1"/>
</dbReference>
<evidence type="ECO:0000313" key="3">
    <source>
        <dbReference type="EMBL" id="EDO45853.1"/>
    </source>
</evidence>
<proteinExistence type="predicted"/>
<dbReference type="SMART" id="SM00280">
    <property type="entry name" value="KAZAL"/>
    <property type="match status" value="1"/>
</dbReference>
<feature type="chain" id="PRO_5002711475" description="Kazal-like domain-containing protein" evidence="1">
    <location>
        <begin position="23"/>
        <end position="100"/>
    </location>
</feature>
<accession>A7RRM4</accession>
<name>A7RRM4_NEMVE</name>
<dbReference type="SUPFAM" id="SSF100895">
    <property type="entry name" value="Kazal-type serine protease inhibitors"/>
    <property type="match status" value="1"/>
</dbReference>
<keyword evidence="1" id="KW-0732">Signal</keyword>
<keyword evidence="4" id="KW-1185">Reference proteome</keyword>